<keyword evidence="2" id="KW-0645">Protease</keyword>
<evidence type="ECO:0000256" key="5">
    <source>
        <dbReference type="PROSITE-ProRule" id="PRU00239"/>
    </source>
</evidence>
<keyword evidence="3" id="KW-0378">Hydrolase</keyword>
<proteinExistence type="inferred from homology"/>
<dbReference type="InterPro" id="IPR038765">
    <property type="entry name" value="Papain-like_cys_pep_sf"/>
</dbReference>
<keyword evidence="10" id="KW-1185">Reference proteome</keyword>
<dbReference type="Gene3D" id="3.90.70.10">
    <property type="entry name" value="Cysteine proteinases"/>
    <property type="match status" value="1"/>
</dbReference>
<protein>
    <recommendedName>
        <fullName evidence="11">Calpain-5</fullName>
    </recommendedName>
</protein>
<dbReference type="Pfam" id="PF01067">
    <property type="entry name" value="Calpain_III"/>
    <property type="match status" value="1"/>
</dbReference>
<evidence type="ECO:0000259" key="7">
    <source>
        <dbReference type="PROSITE" id="PS50004"/>
    </source>
</evidence>
<evidence type="ECO:0000256" key="2">
    <source>
        <dbReference type="ARBA" id="ARBA00022670"/>
    </source>
</evidence>
<reference evidence="9" key="1">
    <citation type="journal article" date="2023" name="Mol. Biol. Evol.">
        <title>Third-Generation Sequencing Reveals the Adaptive Role of the Epigenome in Three Deep-Sea Polychaetes.</title>
        <authorList>
            <person name="Perez M."/>
            <person name="Aroh O."/>
            <person name="Sun Y."/>
            <person name="Lan Y."/>
            <person name="Juniper S.K."/>
            <person name="Young C.R."/>
            <person name="Angers B."/>
            <person name="Qian P.Y."/>
        </authorList>
    </citation>
    <scope>NUCLEOTIDE SEQUENCE</scope>
    <source>
        <strain evidence="9">R07B-5</strain>
    </source>
</reference>
<feature type="domain" description="Calpain catalytic" evidence="8">
    <location>
        <begin position="61"/>
        <end position="372"/>
    </location>
</feature>
<evidence type="ECO:0000256" key="4">
    <source>
        <dbReference type="ARBA" id="ARBA00022807"/>
    </source>
</evidence>
<name>A0AAD9KHU7_RIDPI</name>
<dbReference type="InterPro" id="IPR000008">
    <property type="entry name" value="C2_dom"/>
</dbReference>
<dbReference type="Gene3D" id="2.60.120.380">
    <property type="match status" value="1"/>
</dbReference>
<dbReference type="GO" id="GO:0005737">
    <property type="term" value="C:cytoplasm"/>
    <property type="evidence" value="ECO:0007669"/>
    <property type="project" value="TreeGrafter"/>
</dbReference>
<feature type="domain" description="C2" evidence="7">
    <location>
        <begin position="521"/>
        <end position="637"/>
    </location>
</feature>
<dbReference type="InterPro" id="IPR036213">
    <property type="entry name" value="Calpain_III_sf"/>
</dbReference>
<dbReference type="CDD" id="cd00044">
    <property type="entry name" value="CysPc"/>
    <property type="match status" value="1"/>
</dbReference>
<dbReference type="GO" id="GO:0004198">
    <property type="term" value="F:calcium-dependent cysteine-type endopeptidase activity"/>
    <property type="evidence" value="ECO:0007669"/>
    <property type="project" value="InterPro"/>
</dbReference>
<organism evidence="9 10">
    <name type="scientific">Ridgeia piscesae</name>
    <name type="common">Tubeworm</name>
    <dbReference type="NCBI Taxonomy" id="27915"/>
    <lineage>
        <taxon>Eukaryota</taxon>
        <taxon>Metazoa</taxon>
        <taxon>Spiralia</taxon>
        <taxon>Lophotrochozoa</taxon>
        <taxon>Annelida</taxon>
        <taxon>Polychaeta</taxon>
        <taxon>Sedentaria</taxon>
        <taxon>Canalipalpata</taxon>
        <taxon>Sabellida</taxon>
        <taxon>Siboglinidae</taxon>
        <taxon>Ridgeia</taxon>
    </lineage>
</organism>
<gene>
    <name evidence="9" type="ORF">NP493_1060g00041</name>
</gene>
<evidence type="ECO:0000256" key="1">
    <source>
        <dbReference type="ARBA" id="ARBA00007623"/>
    </source>
</evidence>
<dbReference type="Gene3D" id="2.60.40.150">
    <property type="entry name" value="C2 domain"/>
    <property type="match status" value="1"/>
</dbReference>
<evidence type="ECO:0000256" key="3">
    <source>
        <dbReference type="ARBA" id="ARBA00022801"/>
    </source>
</evidence>
<dbReference type="SMART" id="SM00230">
    <property type="entry name" value="CysPc"/>
    <property type="match status" value="1"/>
</dbReference>
<dbReference type="SMART" id="SM00720">
    <property type="entry name" value="calpain_III"/>
    <property type="match status" value="1"/>
</dbReference>
<keyword evidence="4" id="KW-0788">Thiol protease</keyword>
<sequence length="664" mass="75279">MHSRRVSNYIQSSGEAAPRRSSLKEALPAEFQQKIRKMSAIPFRNQRYNSLKKDSHKKGELYVDHEFPAHNKSIFFSKVDPDITWQRPHELCKVPKFALDDGATTDVMTGEYGFNWFVTACSSLSQDPKAWQKVCLNARDQDFDVDRNYMGIFHFHLWHFGQWIDVVVDDQLPTKDGKLIFCHSRTRNEFWCALLEKAYAKLYGDYESIVDCRAVDALVDFTSGVAETLFSDVESTDPEVMASVFSDLCDAFGNKSLLTCQIQCAKEQTGTDAGLGLVRGQGYGITDVRQITLNKTLAANLGTDVLQLLRLRRPPGAPDWEGEWSDKSTQWKSISQKEKQKMGLRFEQEGEFWMAIDSFLKHFTEVSICHNVNTSIYNPRKSWHEAALDGSWVVGAIGSPKERTGDGNDVLLRNPQYIFDITSDEDRIAVCLEQDDTAGNHDIRRQNIGFYIMKVEHNRTFRVHVPGPKVAASEFSTNRNVFLKPSLPRGRYVIIPATYDASLEGKFLLRLFSGNSSYAKMLTKDCPSSTMCSKPYVMVTVVTVVRAKDLKPVKEGVGLDTYVVVKCEGQSLKSSVLKHNDNPEWNYNVILYRKKPTEPITVEVRNHNTLVHDFLGVATLTEPGPEVPKLEEFKLYGKSKKEREVEQPGKLFIEVVSSEDLTSL</sequence>
<accession>A0AAD9KHU7</accession>
<comment type="caution">
    <text evidence="5">Lacks conserved residue(s) required for the propagation of feature annotation.</text>
</comment>
<comment type="similarity">
    <text evidence="1">Belongs to the peptidase C2 family.</text>
</comment>
<dbReference type="SUPFAM" id="SSF49758">
    <property type="entry name" value="Calpain large subunit, middle domain (domain III)"/>
    <property type="match status" value="1"/>
</dbReference>
<dbReference type="InterPro" id="IPR022682">
    <property type="entry name" value="Calpain_domain_III"/>
</dbReference>
<dbReference type="InterPro" id="IPR022683">
    <property type="entry name" value="Calpain_III"/>
</dbReference>
<evidence type="ECO:0000313" key="9">
    <source>
        <dbReference type="EMBL" id="KAK2171479.1"/>
    </source>
</evidence>
<dbReference type="AlphaFoldDB" id="A0AAD9KHU7"/>
<evidence type="ECO:0000313" key="10">
    <source>
        <dbReference type="Proteomes" id="UP001209878"/>
    </source>
</evidence>
<evidence type="ECO:0000256" key="6">
    <source>
        <dbReference type="SAM" id="MobiDB-lite"/>
    </source>
</evidence>
<dbReference type="Pfam" id="PF00648">
    <property type="entry name" value="Peptidase_C2"/>
    <property type="match status" value="1"/>
</dbReference>
<dbReference type="GO" id="GO:0006508">
    <property type="term" value="P:proteolysis"/>
    <property type="evidence" value="ECO:0007669"/>
    <property type="project" value="UniProtKB-KW"/>
</dbReference>
<evidence type="ECO:0008006" key="11">
    <source>
        <dbReference type="Google" id="ProtNLM"/>
    </source>
</evidence>
<evidence type="ECO:0000259" key="8">
    <source>
        <dbReference type="PROSITE" id="PS50203"/>
    </source>
</evidence>
<dbReference type="Pfam" id="PF00168">
    <property type="entry name" value="C2"/>
    <property type="match status" value="1"/>
</dbReference>
<feature type="compositionally biased region" description="Polar residues" evidence="6">
    <location>
        <begin position="1"/>
        <end position="14"/>
    </location>
</feature>
<dbReference type="InterPro" id="IPR001300">
    <property type="entry name" value="Peptidase_C2_calpain_cat"/>
</dbReference>
<dbReference type="PRINTS" id="PR00704">
    <property type="entry name" value="CALPAIN"/>
</dbReference>
<dbReference type="PROSITE" id="PS50203">
    <property type="entry name" value="CALPAIN_CAT"/>
    <property type="match status" value="1"/>
</dbReference>
<dbReference type="SMART" id="SM00239">
    <property type="entry name" value="C2"/>
    <property type="match status" value="1"/>
</dbReference>
<dbReference type="SUPFAM" id="SSF49562">
    <property type="entry name" value="C2 domain (Calcium/lipid-binding domain, CaLB)"/>
    <property type="match status" value="1"/>
</dbReference>
<dbReference type="EMBL" id="JAODUO010001060">
    <property type="protein sequence ID" value="KAK2171479.1"/>
    <property type="molecule type" value="Genomic_DNA"/>
</dbReference>
<dbReference type="PANTHER" id="PTHR10183">
    <property type="entry name" value="CALPAIN"/>
    <property type="match status" value="1"/>
</dbReference>
<feature type="region of interest" description="Disordered" evidence="6">
    <location>
        <begin position="1"/>
        <end position="24"/>
    </location>
</feature>
<dbReference type="InterPro" id="IPR035892">
    <property type="entry name" value="C2_domain_sf"/>
</dbReference>
<dbReference type="SUPFAM" id="SSF54001">
    <property type="entry name" value="Cysteine proteinases"/>
    <property type="match status" value="1"/>
</dbReference>
<dbReference type="PANTHER" id="PTHR10183:SF379">
    <property type="entry name" value="CALPAIN-5"/>
    <property type="match status" value="1"/>
</dbReference>
<comment type="caution">
    <text evidence="9">The sequence shown here is derived from an EMBL/GenBank/DDBJ whole genome shotgun (WGS) entry which is preliminary data.</text>
</comment>
<dbReference type="Proteomes" id="UP001209878">
    <property type="component" value="Unassembled WGS sequence"/>
</dbReference>
<dbReference type="InterPro" id="IPR022684">
    <property type="entry name" value="Calpain_cysteine_protease"/>
</dbReference>
<dbReference type="PROSITE" id="PS50004">
    <property type="entry name" value="C2"/>
    <property type="match status" value="1"/>
</dbReference>